<feature type="transmembrane region" description="Helical" evidence="12">
    <location>
        <begin position="391"/>
        <end position="408"/>
    </location>
</feature>
<dbReference type="PANTHER" id="PTHR43298">
    <property type="entry name" value="MULTIDRUG RESISTANCE PROTEIN NORM-RELATED"/>
    <property type="match status" value="1"/>
</dbReference>
<dbReference type="InterPro" id="IPR048279">
    <property type="entry name" value="MdtK-like"/>
</dbReference>
<dbReference type="GO" id="GO:0015297">
    <property type="term" value="F:antiporter activity"/>
    <property type="evidence" value="ECO:0007669"/>
    <property type="project" value="UniProtKB-KW"/>
</dbReference>
<comment type="subcellular location">
    <subcellularLocation>
        <location evidence="1">Cell inner membrane</location>
        <topology evidence="1">Multi-pass membrane protein</topology>
    </subcellularLocation>
</comment>
<evidence type="ECO:0000256" key="8">
    <source>
        <dbReference type="ARBA" id="ARBA00023065"/>
    </source>
</evidence>
<evidence type="ECO:0000256" key="2">
    <source>
        <dbReference type="ARBA" id="ARBA00013489"/>
    </source>
</evidence>
<dbReference type="GO" id="GO:0006811">
    <property type="term" value="P:monoatomic ion transport"/>
    <property type="evidence" value="ECO:0007669"/>
    <property type="project" value="UniProtKB-KW"/>
</dbReference>
<keyword evidence="5" id="KW-1003">Cell membrane</keyword>
<keyword evidence="6 12" id="KW-0812">Transmembrane</keyword>
<dbReference type="Pfam" id="PF01554">
    <property type="entry name" value="MatE"/>
    <property type="match status" value="2"/>
</dbReference>
<dbReference type="GO" id="GO:0005886">
    <property type="term" value="C:plasma membrane"/>
    <property type="evidence" value="ECO:0007669"/>
    <property type="project" value="UniProtKB-SubCell"/>
</dbReference>
<comment type="caution">
    <text evidence="13">The sequence shown here is derived from an EMBL/GenBank/DDBJ whole genome shotgun (WGS) entry which is preliminary data.</text>
</comment>
<dbReference type="Proteomes" id="UP000252479">
    <property type="component" value="Unassembled WGS sequence"/>
</dbReference>
<feature type="transmembrane region" description="Helical" evidence="12">
    <location>
        <begin position="129"/>
        <end position="149"/>
    </location>
</feature>
<keyword evidence="4" id="KW-0050">Antiport</keyword>
<evidence type="ECO:0000256" key="11">
    <source>
        <dbReference type="ARBA" id="ARBA00031636"/>
    </source>
</evidence>
<evidence type="ECO:0000256" key="6">
    <source>
        <dbReference type="ARBA" id="ARBA00022692"/>
    </source>
</evidence>
<evidence type="ECO:0000256" key="12">
    <source>
        <dbReference type="SAM" id="Phobius"/>
    </source>
</evidence>
<keyword evidence="9 12" id="KW-0472">Membrane</keyword>
<keyword evidence="7 12" id="KW-1133">Transmembrane helix</keyword>
<dbReference type="AlphaFoldDB" id="A0A368LN42"/>
<keyword evidence="3" id="KW-0813">Transport</keyword>
<dbReference type="NCBIfam" id="TIGR00797">
    <property type="entry name" value="matE"/>
    <property type="match status" value="1"/>
</dbReference>
<evidence type="ECO:0000256" key="10">
    <source>
        <dbReference type="ARBA" id="ARBA00030855"/>
    </source>
</evidence>
<feature type="transmembrane region" description="Helical" evidence="12">
    <location>
        <begin position="355"/>
        <end position="379"/>
    </location>
</feature>
<evidence type="ECO:0000256" key="5">
    <source>
        <dbReference type="ARBA" id="ARBA00022475"/>
    </source>
</evidence>
<feature type="transmembrane region" description="Helical" evidence="12">
    <location>
        <begin position="161"/>
        <end position="182"/>
    </location>
</feature>
<accession>A0A368LN42</accession>
<gene>
    <name evidence="13" type="ORF">CIK83_06330</name>
</gene>
<dbReference type="PIRSF" id="PIRSF006603">
    <property type="entry name" value="DinF"/>
    <property type="match status" value="1"/>
</dbReference>
<feature type="transmembrane region" description="Helical" evidence="12">
    <location>
        <begin position="188"/>
        <end position="212"/>
    </location>
</feature>
<evidence type="ECO:0000313" key="14">
    <source>
        <dbReference type="Proteomes" id="UP000252479"/>
    </source>
</evidence>
<reference evidence="13 14" key="1">
    <citation type="journal article" date="2017" name="Elife">
        <title>Extensive horizontal gene transfer in cheese-associated bacteria.</title>
        <authorList>
            <person name="Bonham K.S."/>
            <person name="Wolfe B.E."/>
            <person name="Dutton R.J."/>
        </authorList>
    </citation>
    <scope>NUCLEOTIDE SEQUENCE [LARGE SCALE GENOMIC DNA]</scope>
    <source>
        <strain evidence="13 14">JB196</strain>
    </source>
</reference>
<name>A0A368LN42_9VIBR</name>
<evidence type="ECO:0000256" key="3">
    <source>
        <dbReference type="ARBA" id="ARBA00022448"/>
    </source>
</evidence>
<feature type="transmembrane region" description="Helical" evidence="12">
    <location>
        <begin position="275"/>
        <end position="296"/>
    </location>
</feature>
<protein>
    <recommendedName>
        <fullName evidence="2">Multidrug resistance protein NorM</fullName>
    </recommendedName>
    <alternativeName>
        <fullName evidence="11">Multidrug-efflux transporter</fullName>
    </alternativeName>
    <alternativeName>
        <fullName evidence="10">Na(+)/drug antiporter</fullName>
    </alternativeName>
</protein>
<evidence type="ECO:0000313" key="13">
    <source>
        <dbReference type="EMBL" id="RCS73267.1"/>
    </source>
</evidence>
<feature type="transmembrane region" description="Helical" evidence="12">
    <location>
        <begin position="316"/>
        <end position="335"/>
    </location>
</feature>
<dbReference type="InterPro" id="IPR002528">
    <property type="entry name" value="MATE_fam"/>
</dbReference>
<feature type="transmembrane region" description="Helical" evidence="12">
    <location>
        <begin position="92"/>
        <end position="109"/>
    </location>
</feature>
<evidence type="ECO:0000256" key="7">
    <source>
        <dbReference type="ARBA" id="ARBA00022989"/>
    </source>
</evidence>
<dbReference type="CDD" id="cd13131">
    <property type="entry name" value="MATE_NorM_like"/>
    <property type="match status" value="1"/>
</dbReference>
<evidence type="ECO:0000256" key="1">
    <source>
        <dbReference type="ARBA" id="ARBA00004429"/>
    </source>
</evidence>
<sequence>MHRYRKESSILVKLATPVLLASVAQTGMGFVDTVMAGGVSATDMAAVAVASSIWLPSILFGIGLLLALVPVVAQLNGSGRQTRIAHEIQQGFYLSFLVAIPIVLVLSQTQHILSMMKIEPVMAAKTNGYMFSMIFAVPAFLLFQTLRCLSDGLSLTKPAMILGFIGLGLNVPLNWIFVYGKFGMPELGAVGCGVATAIVYWVMFLCMLGYVITAKRFKNIHIFTEFHKPNLHSLTRLFRLGFPIAASIFFEVTLFAVVALLIAPLGPIVVAAHQVAINFASMVFMLPMSIAAAVSIRVGHQLGEHNVDGAKISSHVGLIVAFVTALMTAALTIIFREHIIELYTDNKEVLQIALHLLFMAAVYQCSDAIQVVAAGALRGYKDMNSILSRTLFSYWIVGMPVGYILGMTDWVTDKAMGVDGFWIGIILGLTMAAILLSVRLYWLHKQTDEVQLEFAGR</sequence>
<evidence type="ECO:0000256" key="9">
    <source>
        <dbReference type="ARBA" id="ARBA00023136"/>
    </source>
</evidence>
<feature type="transmembrane region" description="Helical" evidence="12">
    <location>
        <begin position="53"/>
        <end position="72"/>
    </location>
</feature>
<keyword evidence="14" id="KW-1185">Reference proteome</keyword>
<dbReference type="PANTHER" id="PTHR43298:SF2">
    <property type="entry name" value="FMN_FAD EXPORTER YEEO-RELATED"/>
    <property type="match status" value="1"/>
</dbReference>
<dbReference type="InterPro" id="IPR050222">
    <property type="entry name" value="MATE_MdtK"/>
</dbReference>
<organism evidence="13 14">
    <name type="scientific">Vibrio casei</name>
    <dbReference type="NCBI Taxonomy" id="673372"/>
    <lineage>
        <taxon>Bacteria</taxon>
        <taxon>Pseudomonadati</taxon>
        <taxon>Pseudomonadota</taxon>
        <taxon>Gammaproteobacteria</taxon>
        <taxon>Vibrionales</taxon>
        <taxon>Vibrionaceae</taxon>
        <taxon>Vibrio</taxon>
    </lineage>
</organism>
<dbReference type="RefSeq" id="WP_086958379.1">
    <property type="nucleotide sequence ID" value="NZ_AP018680.1"/>
</dbReference>
<dbReference type="EMBL" id="QPGL01000001">
    <property type="protein sequence ID" value="RCS73267.1"/>
    <property type="molecule type" value="Genomic_DNA"/>
</dbReference>
<evidence type="ECO:0000256" key="4">
    <source>
        <dbReference type="ARBA" id="ARBA00022449"/>
    </source>
</evidence>
<feature type="transmembrane region" description="Helical" evidence="12">
    <location>
        <begin position="237"/>
        <end position="263"/>
    </location>
</feature>
<keyword evidence="8" id="KW-0406">Ion transport</keyword>
<dbReference type="OrthoDB" id="9780160at2"/>
<dbReference type="GeneID" id="303188529"/>
<proteinExistence type="predicted"/>
<dbReference type="GO" id="GO:0042910">
    <property type="term" value="F:xenobiotic transmembrane transporter activity"/>
    <property type="evidence" value="ECO:0007669"/>
    <property type="project" value="InterPro"/>
</dbReference>
<feature type="transmembrane region" description="Helical" evidence="12">
    <location>
        <begin position="420"/>
        <end position="442"/>
    </location>
</feature>